<reference evidence="2" key="2">
    <citation type="submission" date="2021-09" db="EMBL/GenBank/DDBJ databases">
        <authorList>
            <person name="Jia N."/>
            <person name="Wang J."/>
            <person name="Shi W."/>
            <person name="Du L."/>
            <person name="Sun Y."/>
            <person name="Zhan W."/>
            <person name="Jiang J."/>
            <person name="Wang Q."/>
            <person name="Zhang B."/>
            <person name="Ji P."/>
            <person name="Sakyi L.B."/>
            <person name="Cui X."/>
            <person name="Yuan T."/>
            <person name="Jiang B."/>
            <person name="Yang W."/>
            <person name="Lam T.T.-Y."/>
            <person name="Chang Q."/>
            <person name="Ding S."/>
            <person name="Wang X."/>
            <person name="Zhu J."/>
            <person name="Ruan X."/>
            <person name="Zhao L."/>
            <person name="Wei J."/>
            <person name="Que T."/>
            <person name="Du C."/>
            <person name="Cheng J."/>
            <person name="Dai P."/>
            <person name="Han X."/>
            <person name="Huang E."/>
            <person name="Gao Y."/>
            <person name="Liu J."/>
            <person name="Shao H."/>
            <person name="Ye R."/>
            <person name="Li L."/>
            <person name="Wei W."/>
            <person name="Wang X."/>
            <person name="Wang C."/>
            <person name="Huo Q."/>
            <person name="Li W."/>
            <person name="Guo W."/>
            <person name="Chen H."/>
            <person name="Chen S."/>
            <person name="Zhou L."/>
            <person name="Zhou L."/>
            <person name="Ni X."/>
            <person name="Tian J."/>
            <person name="Zhou Y."/>
            <person name="Sheng Y."/>
            <person name="Liu T."/>
            <person name="Pan Y."/>
            <person name="Xia L."/>
            <person name="Li J."/>
            <person name="Zhao F."/>
            <person name="Cao W."/>
        </authorList>
    </citation>
    <scope>NUCLEOTIDE SEQUENCE</scope>
    <source>
        <strain evidence="2">Rmic-2018</strain>
        <tissue evidence="2">Larvae</tissue>
    </source>
</reference>
<feature type="domain" description="Peptidase M13 C-terminal" evidence="1">
    <location>
        <begin position="2"/>
        <end position="170"/>
    </location>
</feature>
<reference evidence="2" key="1">
    <citation type="journal article" date="2020" name="Cell">
        <title>Large-Scale Comparative Analyses of Tick Genomes Elucidate Their Genetic Diversity and Vector Capacities.</title>
        <authorList>
            <consortium name="Tick Genome and Microbiome Consortium (TIGMIC)"/>
            <person name="Jia N."/>
            <person name="Wang J."/>
            <person name="Shi W."/>
            <person name="Du L."/>
            <person name="Sun Y."/>
            <person name="Zhan W."/>
            <person name="Jiang J.F."/>
            <person name="Wang Q."/>
            <person name="Zhang B."/>
            <person name="Ji P."/>
            <person name="Bell-Sakyi L."/>
            <person name="Cui X.M."/>
            <person name="Yuan T.T."/>
            <person name="Jiang B.G."/>
            <person name="Yang W.F."/>
            <person name="Lam T.T."/>
            <person name="Chang Q.C."/>
            <person name="Ding S.J."/>
            <person name="Wang X.J."/>
            <person name="Zhu J.G."/>
            <person name="Ruan X.D."/>
            <person name="Zhao L."/>
            <person name="Wei J.T."/>
            <person name="Ye R.Z."/>
            <person name="Que T.C."/>
            <person name="Du C.H."/>
            <person name="Zhou Y.H."/>
            <person name="Cheng J.X."/>
            <person name="Dai P.F."/>
            <person name="Guo W.B."/>
            <person name="Han X.H."/>
            <person name="Huang E.J."/>
            <person name="Li L.F."/>
            <person name="Wei W."/>
            <person name="Gao Y.C."/>
            <person name="Liu J.Z."/>
            <person name="Shao H.Z."/>
            <person name="Wang X."/>
            <person name="Wang C.C."/>
            <person name="Yang T.C."/>
            <person name="Huo Q.B."/>
            <person name="Li W."/>
            <person name="Chen H.Y."/>
            <person name="Chen S.E."/>
            <person name="Zhou L.G."/>
            <person name="Ni X.B."/>
            <person name="Tian J.H."/>
            <person name="Sheng Y."/>
            <person name="Liu T."/>
            <person name="Pan Y.S."/>
            <person name="Xia L.Y."/>
            <person name="Li J."/>
            <person name="Zhao F."/>
            <person name="Cao W.C."/>
        </authorList>
    </citation>
    <scope>NUCLEOTIDE SEQUENCE</scope>
    <source>
        <strain evidence="2">Rmic-2018</strain>
    </source>
</reference>
<dbReference type="PROSITE" id="PS51885">
    <property type="entry name" value="NEPRILYSIN"/>
    <property type="match status" value="1"/>
</dbReference>
<sequence length="173" mass="18985">MAINYGSLGRIIGHELSHAFQMSTSSLDNHVQPLTLYSPASRKEFLARLNCLAKQVNDGSGSQTLGNNSISEAFADNAGLEKSYLAFKGLTQSDPLIYSKPINPLGYTAQQMFFVSSCFVFCAFQGYAFERNSVYPPPFLRCNTPAMNSRDFGSAFNCAQGAPMNPLVRCNFH</sequence>
<dbReference type="InterPro" id="IPR000718">
    <property type="entry name" value="Peptidase_M13"/>
</dbReference>
<dbReference type="EMBL" id="JABSTU010004379">
    <property type="protein sequence ID" value="KAH7963969.1"/>
    <property type="molecule type" value="Genomic_DNA"/>
</dbReference>
<evidence type="ECO:0000259" key="1">
    <source>
        <dbReference type="Pfam" id="PF01431"/>
    </source>
</evidence>
<dbReference type="Pfam" id="PF01431">
    <property type="entry name" value="Peptidase_M13"/>
    <property type="match status" value="1"/>
</dbReference>
<evidence type="ECO:0000313" key="2">
    <source>
        <dbReference type="EMBL" id="KAH7963969.1"/>
    </source>
</evidence>
<accession>A0A9J6CZB7</accession>
<proteinExistence type="predicted"/>
<name>A0A9J6CZB7_RHIMP</name>
<gene>
    <name evidence="2" type="ORF">HPB51_027792</name>
</gene>
<dbReference type="Proteomes" id="UP000821866">
    <property type="component" value="Unassembled WGS sequence"/>
</dbReference>
<dbReference type="InterPro" id="IPR024079">
    <property type="entry name" value="MetalloPept_cat_dom_sf"/>
</dbReference>
<keyword evidence="3" id="KW-1185">Reference proteome</keyword>
<evidence type="ECO:0000313" key="3">
    <source>
        <dbReference type="Proteomes" id="UP000821866"/>
    </source>
</evidence>
<dbReference type="GO" id="GO:0004222">
    <property type="term" value="F:metalloendopeptidase activity"/>
    <property type="evidence" value="ECO:0007669"/>
    <property type="project" value="InterPro"/>
</dbReference>
<dbReference type="SUPFAM" id="SSF55486">
    <property type="entry name" value="Metalloproteases ('zincins'), catalytic domain"/>
    <property type="match status" value="1"/>
</dbReference>
<dbReference type="VEuPathDB" id="VectorBase:LOC119185476"/>
<dbReference type="Gene3D" id="3.40.390.10">
    <property type="entry name" value="Collagenase (Catalytic Domain)"/>
    <property type="match status" value="1"/>
</dbReference>
<dbReference type="PANTHER" id="PTHR11733">
    <property type="entry name" value="ZINC METALLOPROTEASE FAMILY M13 NEPRILYSIN-RELATED"/>
    <property type="match status" value="1"/>
</dbReference>
<dbReference type="PRINTS" id="PR00786">
    <property type="entry name" value="NEPRILYSIN"/>
</dbReference>
<comment type="caution">
    <text evidence="2">The sequence shown here is derived from an EMBL/GenBank/DDBJ whole genome shotgun (WGS) entry which is preliminary data.</text>
</comment>
<dbReference type="GO" id="GO:0016485">
    <property type="term" value="P:protein processing"/>
    <property type="evidence" value="ECO:0007669"/>
    <property type="project" value="TreeGrafter"/>
</dbReference>
<dbReference type="PANTHER" id="PTHR11733:SF241">
    <property type="entry name" value="GH26575P-RELATED"/>
    <property type="match status" value="1"/>
</dbReference>
<dbReference type="InterPro" id="IPR018497">
    <property type="entry name" value="Peptidase_M13_C"/>
</dbReference>
<dbReference type="GO" id="GO:0005886">
    <property type="term" value="C:plasma membrane"/>
    <property type="evidence" value="ECO:0007669"/>
    <property type="project" value="TreeGrafter"/>
</dbReference>
<dbReference type="AlphaFoldDB" id="A0A9J6CZB7"/>
<organism evidence="2 3">
    <name type="scientific">Rhipicephalus microplus</name>
    <name type="common">Cattle tick</name>
    <name type="synonym">Boophilus microplus</name>
    <dbReference type="NCBI Taxonomy" id="6941"/>
    <lineage>
        <taxon>Eukaryota</taxon>
        <taxon>Metazoa</taxon>
        <taxon>Ecdysozoa</taxon>
        <taxon>Arthropoda</taxon>
        <taxon>Chelicerata</taxon>
        <taxon>Arachnida</taxon>
        <taxon>Acari</taxon>
        <taxon>Parasitiformes</taxon>
        <taxon>Ixodida</taxon>
        <taxon>Ixodoidea</taxon>
        <taxon>Ixodidae</taxon>
        <taxon>Rhipicephalinae</taxon>
        <taxon>Rhipicephalus</taxon>
        <taxon>Boophilus</taxon>
    </lineage>
</organism>
<protein>
    <recommendedName>
        <fullName evidence="1">Peptidase M13 C-terminal domain-containing protein</fullName>
    </recommendedName>
</protein>